<sequence>MKPVALVTGGARRLGEVFVRALAEQGFHVVIHANASVDRGEALANALAAQGMSAECAGFDLTDWRGVPDFMNGLVSRLGPMRLMVNSASIFEYDQPGEIDPDQFSRTIDLNLKAPVLLAQAFARPHRGKGRDSGVIVNMLDQKLWNLNPDFFSYTVAKQALHGATQLLARSFAPDVRVCGLAPGITLPSGDQTEEEFERAHTHNPMQGGSTPEDLVRALQFILDTPSFTGSTLLVDGGQHFDSRNRDVMFDPAVRKDAKL</sequence>
<evidence type="ECO:0000256" key="1">
    <source>
        <dbReference type="ARBA" id="ARBA00006484"/>
    </source>
</evidence>
<name>A0ABV6ZZM8_9PROT</name>
<dbReference type="PANTHER" id="PTHR43639:SF1">
    <property type="entry name" value="SHORT-CHAIN DEHYDROGENASE_REDUCTASE FAMILY PROTEIN"/>
    <property type="match status" value="1"/>
</dbReference>
<evidence type="ECO:0000256" key="2">
    <source>
        <dbReference type="ARBA" id="ARBA00023002"/>
    </source>
</evidence>
<reference evidence="4" key="1">
    <citation type="journal article" date="2019" name="Int. J. Syst. Evol. Microbiol.">
        <title>The Global Catalogue of Microorganisms (GCM) 10K type strain sequencing project: providing services to taxonomists for standard genome sequencing and annotation.</title>
        <authorList>
            <consortium name="The Broad Institute Genomics Platform"/>
            <consortium name="The Broad Institute Genome Sequencing Center for Infectious Disease"/>
            <person name="Wu L."/>
            <person name="Ma J."/>
        </authorList>
    </citation>
    <scope>NUCLEOTIDE SEQUENCE [LARGE SCALE GENOMIC DNA]</scope>
    <source>
        <strain evidence="4">KCTC 52487</strain>
    </source>
</reference>
<organism evidence="3 4">
    <name type="scientific">Hyphobacterium vulgare</name>
    <dbReference type="NCBI Taxonomy" id="1736751"/>
    <lineage>
        <taxon>Bacteria</taxon>
        <taxon>Pseudomonadati</taxon>
        <taxon>Pseudomonadota</taxon>
        <taxon>Alphaproteobacteria</taxon>
        <taxon>Maricaulales</taxon>
        <taxon>Maricaulaceae</taxon>
        <taxon>Hyphobacterium</taxon>
    </lineage>
</organism>
<gene>
    <name evidence="3" type="ORF">ACFOOR_11780</name>
</gene>
<dbReference type="PRINTS" id="PR00081">
    <property type="entry name" value="GDHRDH"/>
</dbReference>
<keyword evidence="2" id="KW-0560">Oxidoreductase</keyword>
<dbReference type="NCBIfam" id="NF006597">
    <property type="entry name" value="PRK09134.1"/>
    <property type="match status" value="1"/>
</dbReference>
<comment type="similarity">
    <text evidence="1">Belongs to the short-chain dehydrogenases/reductases (SDR) family.</text>
</comment>
<evidence type="ECO:0000313" key="4">
    <source>
        <dbReference type="Proteomes" id="UP001595379"/>
    </source>
</evidence>
<dbReference type="Proteomes" id="UP001595379">
    <property type="component" value="Unassembled WGS sequence"/>
</dbReference>
<dbReference type="EMBL" id="JBHRSV010000026">
    <property type="protein sequence ID" value="MFC2926787.1"/>
    <property type="molecule type" value="Genomic_DNA"/>
</dbReference>
<protein>
    <submittedName>
        <fullName evidence="3">SDR family oxidoreductase</fullName>
    </submittedName>
</protein>
<keyword evidence="4" id="KW-1185">Reference proteome</keyword>
<dbReference type="Pfam" id="PF00106">
    <property type="entry name" value="adh_short"/>
    <property type="match status" value="1"/>
</dbReference>
<dbReference type="SUPFAM" id="SSF51735">
    <property type="entry name" value="NAD(P)-binding Rossmann-fold domains"/>
    <property type="match status" value="1"/>
</dbReference>
<evidence type="ECO:0000313" key="3">
    <source>
        <dbReference type="EMBL" id="MFC2926787.1"/>
    </source>
</evidence>
<comment type="caution">
    <text evidence="3">The sequence shown here is derived from an EMBL/GenBank/DDBJ whole genome shotgun (WGS) entry which is preliminary data.</text>
</comment>
<accession>A0ABV6ZZM8</accession>
<dbReference type="InterPro" id="IPR036291">
    <property type="entry name" value="NAD(P)-bd_dom_sf"/>
</dbReference>
<proteinExistence type="inferred from homology"/>
<dbReference type="InterPro" id="IPR002347">
    <property type="entry name" value="SDR_fam"/>
</dbReference>
<dbReference type="PANTHER" id="PTHR43639">
    <property type="entry name" value="OXIDOREDUCTASE, SHORT-CHAIN DEHYDROGENASE/REDUCTASE FAMILY (AFU_ORTHOLOGUE AFUA_5G02870)"/>
    <property type="match status" value="1"/>
</dbReference>
<dbReference type="Gene3D" id="3.40.50.720">
    <property type="entry name" value="NAD(P)-binding Rossmann-like Domain"/>
    <property type="match status" value="1"/>
</dbReference>
<dbReference type="RefSeq" id="WP_343165115.1">
    <property type="nucleotide sequence ID" value="NZ_JBHRSV010000026.1"/>
</dbReference>